<dbReference type="InterPro" id="IPR007340">
    <property type="entry name" value="LysM_Opacity-associatedA"/>
</dbReference>
<sequence>MSRRKQMKRNQPESFASKMNNVTLPVRQGIGRSLQSWRQVPGKHKLGLAILTPLWILLLMWQPAPQQAATPVTGSLSLSLAPTVSREIEIPVGGKKLDHTMAQGETLAALFRQWKLPGSDLIALVRAEPSYKPLSNLRAGQDLTLVVNKEGQLHYLEVNDKGLLLNAFRRMGQEFAVVTTP</sequence>
<accession>A0A1Y0D6I7</accession>
<organism evidence="2 3">
    <name type="scientific">Oceanisphaera profunda</name>
    <dbReference type="NCBI Taxonomy" id="1416627"/>
    <lineage>
        <taxon>Bacteria</taxon>
        <taxon>Pseudomonadati</taxon>
        <taxon>Pseudomonadota</taxon>
        <taxon>Gammaproteobacteria</taxon>
        <taxon>Aeromonadales</taxon>
        <taxon>Aeromonadaceae</taxon>
        <taxon>Oceanisphaera</taxon>
    </lineage>
</organism>
<dbReference type="OrthoDB" id="6398769at2"/>
<evidence type="ECO:0000313" key="3">
    <source>
        <dbReference type="Proteomes" id="UP000243937"/>
    </source>
</evidence>
<name>A0A1Y0D6I7_9GAMM</name>
<dbReference type="Proteomes" id="UP000243937">
    <property type="component" value="Chromosome"/>
</dbReference>
<protein>
    <recommendedName>
        <fullName evidence="1">LysM domain-containing protein</fullName>
    </recommendedName>
</protein>
<dbReference type="KEGG" id="opf:CBP31_11470"/>
<dbReference type="InterPro" id="IPR018392">
    <property type="entry name" value="LysM"/>
</dbReference>
<proteinExistence type="predicted"/>
<evidence type="ECO:0000259" key="1">
    <source>
        <dbReference type="PROSITE" id="PS51782"/>
    </source>
</evidence>
<keyword evidence="3" id="KW-1185">Reference proteome</keyword>
<feature type="domain" description="LysM" evidence="1">
    <location>
        <begin position="97"/>
        <end position="145"/>
    </location>
</feature>
<dbReference type="PROSITE" id="PS51782">
    <property type="entry name" value="LYSM"/>
    <property type="match status" value="1"/>
</dbReference>
<dbReference type="EMBL" id="CP021377">
    <property type="protein sequence ID" value="ART83158.1"/>
    <property type="molecule type" value="Genomic_DNA"/>
</dbReference>
<dbReference type="GO" id="GO:0042834">
    <property type="term" value="F:peptidoglycan binding"/>
    <property type="evidence" value="ECO:0007669"/>
    <property type="project" value="InterPro"/>
</dbReference>
<evidence type="ECO:0000313" key="2">
    <source>
        <dbReference type="EMBL" id="ART83158.1"/>
    </source>
</evidence>
<dbReference type="RefSeq" id="WP_087037394.1">
    <property type="nucleotide sequence ID" value="NZ_CP021377.1"/>
</dbReference>
<dbReference type="AlphaFoldDB" id="A0A1Y0D6I7"/>
<reference evidence="2 3" key="1">
    <citation type="journal article" date="2014" name="Int. J. Syst. Evol. Microbiol.">
        <title>Oceanisphaera profunda sp. nov., a marine bacterium isolated from deep-sea sediment, and emended description of the genus Oceanisphaera.</title>
        <authorList>
            <person name="Xu Z."/>
            <person name="Zhang X.Y."/>
            <person name="Su H.N."/>
            <person name="Yu Z.C."/>
            <person name="Liu C."/>
            <person name="Li H."/>
            <person name="Chen X.L."/>
            <person name="Song X.Y."/>
            <person name="Xie B.B."/>
            <person name="Qin Q.L."/>
            <person name="Zhou B.C."/>
            <person name="Shi M."/>
            <person name="Huang Y."/>
            <person name="Zhang Y.Z."/>
        </authorList>
    </citation>
    <scope>NUCLEOTIDE SEQUENCE [LARGE SCALE GENOMIC DNA]</scope>
    <source>
        <strain evidence="2 3">SM1222</strain>
    </source>
</reference>
<dbReference type="Pfam" id="PF04225">
    <property type="entry name" value="LysM_OapA"/>
    <property type="match status" value="1"/>
</dbReference>
<gene>
    <name evidence="2" type="ORF">CBP31_11470</name>
</gene>
<dbReference type="Gene3D" id="3.10.450.350">
    <property type="match status" value="1"/>
</dbReference>